<keyword evidence="2 8" id="KW-0812">Transmembrane</keyword>
<dbReference type="eggNOG" id="KOG1023">
    <property type="taxonomic scope" value="Eukaryota"/>
</dbReference>
<dbReference type="GO" id="GO:0005886">
    <property type="term" value="C:plasma membrane"/>
    <property type="evidence" value="ECO:0000318"/>
    <property type="project" value="GO_Central"/>
</dbReference>
<feature type="region of interest" description="Disordered" evidence="7">
    <location>
        <begin position="532"/>
        <end position="564"/>
    </location>
</feature>
<dbReference type="Pfam" id="PF13426">
    <property type="entry name" value="PAS_9"/>
    <property type="match status" value="1"/>
</dbReference>
<evidence type="ECO:0000256" key="5">
    <source>
        <dbReference type="ARBA" id="ARBA00023136"/>
    </source>
</evidence>
<feature type="transmembrane region" description="Helical" evidence="8">
    <location>
        <begin position="603"/>
        <end position="624"/>
    </location>
</feature>
<dbReference type="Gene3D" id="3.30.70.1230">
    <property type="entry name" value="Nucleotide cyclase"/>
    <property type="match status" value="1"/>
</dbReference>
<dbReference type="InParanoid" id="A2FVN7"/>
<keyword evidence="6" id="KW-0456">Lyase</keyword>
<feature type="transmembrane region" description="Helical" evidence="8">
    <location>
        <begin position="827"/>
        <end position="851"/>
    </location>
</feature>
<feature type="transmembrane region" description="Helical" evidence="8">
    <location>
        <begin position="136"/>
        <end position="161"/>
    </location>
</feature>
<evidence type="ECO:0000256" key="1">
    <source>
        <dbReference type="ARBA" id="ARBA00004370"/>
    </source>
</evidence>
<dbReference type="Pfam" id="PF00211">
    <property type="entry name" value="Guanylate_cyc"/>
    <property type="match status" value="1"/>
</dbReference>
<dbReference type="OrthoDB" id="1890790at2759"/>
<feature type="transmembrane region" description="Helical" evidence="8">
    <location>
        <begin position="238"/>
        <end position="259"/>
    </location>
</feature>
<feature type="domain" description="PAS" evidence="9">
    <location>
        <begin position="1184"/>
        <end position="1239"/>
    </location>
</feature>
<accession>A2FVN7</accession>
<keyword evidence="4 8" id="KW-1133">Transmembrane helix</keyword>
<dbReference type="InterPro" id="IPR035965">
    <property type="entry name" value="PAS-like_dom_sf"/>
</dbReference>
<dbReference type="InterPro" id="IPR001054">
    <property type="entry name" value="A/G_cyclase"/>
</dbReference>
<feature type="transmembrane region" description="Helical" evidence="8">
    <location>
        <begin position="905"/>
        <end position="924"/>
    </location>
</feature>
<dbReference type="PANTHER" id="PTHR11920:SF335">
    <property type="entry name" value="GUANYLATE CYCLASE"/>
    <property type="match status" value="1"/>
</dbReference>
<keyword evidence="12" id="KW-1185">Reference proteome</keyword>
<evidence type="ECO:0000259" key="10">
    <source>
        <dbReference type="PROSITE" id="PS50125"/>
    </source>
</evidence>
<dbReference type="VEuPathDB" id="TrichDB:TVAGG3_0684580"/>
<dbReference type="Proteomes" id="UP000001542">
    <property type="component" value="Unassembled WGS sequence"/>
</dbReference>
<evidence type="ECO:0000256" key="6">
    <source>
        <dbReference type="ARBA" id="ARBA00023239"/>
    </source>
</evidence>
<dbReference type="SMR" id="A2FVN7"/>
<feature type="transmembrane region" description="Helical" evidence="8">
    <location>
        <begin position="66"/>
        <end position="86"/>
    </location>
</feature>
<dbReference type="Gene3D" id="3.30.450.20">
    <property type="entry name" value="PAS domain"/>
    <property type="match status" value="1"/>
</dbReference>
<dbReference type="KEGG" id="tva:4748720"/>
<keyword evidence="5 8" id="KW-0472">Membrane</keyword>
<feature type="compositionally biased region" description="Low complexity" evidence="7">
    <location>
        <begin position="545"/>
        <end position="564"/>
    </location>
</feature>
<dbReference type="InterPro" id="IPR029787">
    <property type="entry name" value="Nucleotide_cyclase"/>
</dbReference>
<gene>
    <name evidence="11" type="ORF">TVAG_425200</name>
</gene>
<reference evidence="11" key="1">
    <citation type="submission" date="2006-10" db="EMBL/GenBank/DDBJ databases">
        <authorList>
            <person name="Amadeo P."/>
            <person name="Zhao Q."/>
            <person name="Wortman J."/>
            <person name="Fraser-Liggett C."/>
            <person name="Carlton J."/>
        </authorList>
    </citation>
    <scope>NUCLEOTIDE SEQUENCE</scope>
    <source>
        <strain evidence="11">G3</strain>
    </source>
</reference>
<dbReference type="SUPFAM" id="SSF55073">
    <property type="entry name" value="Nucleotide cyclase"/>
    <property type="match status" value="1"/>
</dbReference>
<dbReference type="InterPro" id="IPR050401">
    <property type="entry name" value="Cyclic_nucleotide_synthase"/>
</dbReference>
<evidence type="ECO:0000313" key="12">
    <source>
        <dbReference type="Proteomes" id="UP000001542"/>
    </source>
</evidence>
<dbReference type="PROSITE" id="PS50125">
    <property type="entry name" value="GUANYLATE_CYCLASE_2"/>
    <property type="match status" value="1"/>
</dbReference>
<keyword evidence="3" id="KW-0547">Nucleotide-binding</keyword>
<proteinExistence type="predicted"/>
<dbReference type="SUPFAM" id="SSF55785">
    <property type="entry name" value="PYP-like sensor domain (PAS domain)"/>
    <property type="match status" value="1"/>
</dbReference>
<evidence type="ECO:0000313" key="11">
    <source>
        <dbReference type="EMBL" id="EAX91028.1"/>
    </source>
</evidence>
<evidence type="ECO:0000256" key="7">
    <source>
        <dbReference type="SAM" id="MobiDB-lite"/>
    </source>
</evidence>
<evidence type="ECO:0000256" key="4">
    <source>
        <dbReference type="ARBA" id="ARBA00022989"/>
    </source>
</evidence>
<dbReference type="PROSITE" id="PS50112">
    <property type="entry name" value="PAS"/>
    <property type="match status" value="1"/>
</dbReference>
<name>A2FVN7_TRIV3</name>
<dbReference type="GO" id="GO:0006182">
    <property type="term" value="P:cGMP biosynthetic process"/>
    <property type="evidence" value="ECO:0000318"/>
    <property type="project" value="GO_Central"/>
</dbReference>
<dbReference type="PANTHER" id="PTHR11920">
    <property type="entry name" value="GUANYLYL CYCLASE"/>
    <property type="match status" value="1"/>
</dbReference>
<dbReference type="STRING" id="5722.A2FVN7"/>
<dbReference type="GO" id="GO:0004383">
    <property type="term" value="F:guanylate cyclase activity"/>
    <property type="evidence" value="ECO:0000318"/>
    <property type="project" value="GO_Central"/>
</dbReference>
<dbReference type="GO" id="GO:0000166">
    <property type="term" value="F:nucleotide binding"/>
    <property type="evidence" value="ECO:0007669"/>
    <property type="project" value="UniProtKB-KW"/>
</dbReference>
<protein>
    <submittedName>
        <fullName evidence="11">Adenylate and Guanylate cyclase catalytic domain containing protein</fullName>
    </submittedName>
</protein>
<dbReference type="CDD" id="cd07302">
    <property type="entry name" value="CHD"/>
    <property type="match status" value="1"/>
</dbReference>
<feature type="domain" description="Guanylate cyclase" evidence="10">
    <location>
        <begin position="1334"/>
        <end position="1467"/>
    </location>
</feature>
<feature type="transmembrane region" description="Helical" evidence="8">
    <location>
        <begin position="204"/>
        <end position="226"/>
    </location>
</feature>
<feature type="transmembrane region" description="Helical" evidence="8">
    <location>
        <begin position="98"/>
        <end position="116"/>
    </location>
</feature>
<dbReference type="SMART" id="SM00044">
    <property type="entry name" value="CYCc"/>
    <property type="match status" value="1"/>
</dbReference>
<evidence type="ECO:0000256" key="8">
    <source>
        <dbReference type="SAM" id="Phobius"/>
    </source>
</evidence>
<dbReference type="GO" id="GO:0007168">
    <property type="term" value="P:receptor guanylyl cyclase signaling pathway"/>
    <property type="evidence" value="ECO:0000318"/>
    <property type="project" value="GO_Central"/>
</dbReference>
<dbReference type="EMBL" id="DS114063">
    <property type="protein sequence ID" value="EAX91028.1"/>
    <property type="molecule type" value="Genomic_DNA"/>
</dbReference>
<feature type="transmembrane region" description="Helical" evidence="8">
    <location>
        <begin position="265"/>
        <end position="286"/>
    </location>
</feature>
<feature type="transmembrane region" description="Helical" evidence="8">
    <location>
        <begin position="1103"/>
        <end position="1125"/>
    </location>
</feature>
<evidence type="ECO:0000256" key="2">
    <source>
        <dbReference type="ARBA" id="ARBA00022692"/>
    </source>
</evidence>
<evidence type="ECO:0000256" key="3">
    <source>
        <dbReference type="ARBA" id="ARBA00022741"/>
    </source>
</evidence>
<organism evidence="11 12">
    <name type="scientific">Trichomonas vaginalis (strain ATCC PRA-98 / G3)</name>
    <dbReference type="NCBI Taxonomy" id="412133"/>
    <lineage>
        <taxon>Eukaryota</taxon>
        <taxon>Metamonada</taxon>
        <taxon>Parabasalia</taxon>
        <taxon>Trichomonadida</taxon>
        <taxon>Trichomonadidae</taxon>
        <taxon>Trichomonas</taxon>
    </lineage>
</organism>
<dbReference type="VEuPathDB" id="TrichDB:TVAG_425200"/>
<evidence type="ECO:0000259" key="9">
    <source>
        <dbReference type="PROSITE" id="PS50112"/>
    </source>
</evidence>
<feature type="transmembrane region" description="Helical" evidence="8">
    <location>
        <begin position="181"/>
        <end position="198"/>
    </location>
</feature>
<comment type="subcellular location">
    <subcellularLocation>
        <location evidence="1">Membrane</location>
    </subcellularLocation>
</comment>
<feature type="transmembrane region" description="Helical" evidence="8">
    <location>
        <begin position="644"/>
        <end position="662"/>
    </location>
</feature>
<feature type="transmembrane region" description="Helical" evidence="8">
    <location>
        <begin position="7"/>
        <end position="31"/>
    </location>
</feature>
<dbReference type="GO" id="GO:0035556">
    <property type="term" value="P:intracellular signal transduction"/>
    <property type="evidence" value="ECO:0007669"/>
    <property type="project" value="InterPro"/>
</dbReference>
<sequence length="1530" mass="173633">MHEPSFPAWFLSFIAVFNLFQVLSIGFWIYAPPFERSTGRWHTLYETLIKIFTFQDPLDYEGKHIVNVYICLAVSLCSLIWIYLMIFYNNKKYIIPTLLLYISSIVTDLICPSFITPATYVLCHGITGMSFNYDTVFLAEIIVGFISYCLFLFTFVSSILLKSRSVVLTNLPFPLFDSSPITIWTIMTSFGCILSALIKFFDDWFYVVLGVVHLLATLYVCYRLSFIPFYEVWRNSTCLAIGITTCALDCNFFVLYAVPSLTYNYTIFVFLIVLCIAYILTTIYFIKKVAKIKQQLTYQEDVTSASEYLSTLGIERSSHRAMMYIVVGLARLGDYFVDGSLTDYIINNDSLEATMSMLLQVVTFFPSESRKMDVLFKKLLMKRKLSYADRFLVYQVYRIKTRRLVSDTKDTLEMFNKLKQKNDDCKSMIRGLWDQPNIDVGFLSSLSMILNDVNAYFKFAISTNPNNLRITNEYANFLAECMTDFDRAIVQSIRAEYIGNGKNFNVDISFRSVVNKFPRYLKDNILDTKGRRVIKRHQGNDDRSQASSSNGSNSSGMSSSFESTNSVDFEHQEIVCKRMLRDAKVRLAFHQGINGMRPIQSTLIIGAATILIVTCLSINIGFYAFFMNKIEWRRTSWSDIRVSAYSLFFTYYADFLTVLKWAKNVGKYDDSTAILGDVSIDNGTTAPVVSESLSYPGKINYAVNFSRNSLKTLLDSFAVLAESNNIYTIATNLLQQTSELKVCTEGAPTQILSASVKDQIITLNYFQEQFAGDFSMNTSIPNLYKTNEWCQVYLSTIIMSENSAIAMKSILEYNINTANSYTKLFKIWMIVGAICLFFFSAAPALIIINTYNFMINKTLKMLVALPQAVKEDSKRPLVLDSQNEEQSHNNKVKQSHAMNNIAKCFFALLFSIIIIFCVMVWKAWTLNNKISTMYAWYYYSAERVLAAIQTGHNVVHLILLGNGSIEQNITTIPELRNRCVEDLDLLIQTNNILVNGNSDVKSIIGYDKAYDAAQLEESCKLPHDPKSVHDMYACAGLESQITIFKNMVNDILNNPTKYKGSINDEVSGNVAHILQWHFFSKVIQGTIRMRDILENNYVSGTRLVTILLIVNVILSCIIEAMPWLFRYFVNENYKVLLMYFKHISPQTIIDTPEIMNVFMRNKKSNKEERMTISKSIVMDASECIIITNQSAVIQIINPSVQNNLDITPDQMLGQHIANFVADKDQQRLNQQIDLMMSGQGSNYWQDHIELVSETAELIPFAITMIGMKDREDSNEISSILFIFTNETDEIKKRKDAEEAKAKSEKLLYQILPKDIVVRLNRGETDISFTIPASTIFFIDIVKFSAYAASLTPTEIMANLSLVFATFDKIVAEYESITKIKLIGDVYMAAAGLFQDPNEQSNKHAEDAVRCCLQCAKSMEEINMKLNASLEVRIGVNSGGPLIGGVLGTDKPTFDIIGDTINVAARLQSTDIPGNVQISGNTKELIQDLDFVIEERGSIYLKGKGNQLTYFVSLKQKSEFEGSFSLATNNQ</sequence>
<dbReference type="InterPro" id="IPR000014">
    <property type="entry name" value="PAS"/>
</dbReference>
<dbReference type="GO" id="GO:0001653">
    <property type="term" value="F:peptide receptor activity"/>
    <property type="evidence" value="ECO:0000318"/>
    <property type="project" value="GO_Central"/>
</dbReference>
<reference evidence="11" key="2">
    <citation type="journal article" date="2007" name="Science">
        <title>Draft genome sequence of the sexually transmitted pathogen Trichomonas vaginalis.</title>
        <authorList>
            <person name="Carlton J.M."/>
            <person name="Hirt R.P."/>
            <person name="Silva J.C."/>
            <person name="Delcher A.L."/>
            <person name="Schatz M."/>
            <person name="Zhao Q."/>
            <person name="Wortman J.R."/>
            <person name="Bidwell S.L."/>
            <person name="Alsmark U.C.M."/>
            <person name="Besteiro S."/>
            <person name="Sicheritz-Ponten T."/>
            <person name="Noel C.J."/>
            <person name="Dacks J.B."/>
            <person name="Foster P.G."/>
            <person name="Simillion C."/>
            <person name="Van de Peer Y."/>
            <person name="Miranda-Saavedra D."/>
            <person name="Barton G.J."/>
            <person name="Westrop G.D."/>
            <person name="Mueller S."/>
            <person name="Dessi D."/>
            <person name="Fiori P.L."/>
            <person name="Ren Q."/>
            <person name="Paulsen I."/>
            <person name="Zhang H."/>
            <person name="Bastida-Corcuera F.D."/>
            <person name="Simoes-Barbosa A."/>
            <person name="Brown M.T."/>
            <person name="Hayes R.D."/>
            <person name="Mukherjee M."/>
            <person name="Okumura C.Y."/>
            <person name="Schneider R."/>
            <person name="Smith A.J."/>
            <person name="Vanacova S."/>
            <person name="Villalvazo M."/>
            <person name="Haas B.J."/>
            <person name="Pertea M."/>
            <person name="Feldblyum T.V."/>
            <person name="Utterback T.R."/>
            <person name="Shu C.L."/>
            <person name="Osoegawa K."/>
            <person name="de Jong P.J."/>
            <person name="Hrdy I."/>
            <person name="Horvathova L."/>
            <person name="Zubacova Z."/>
            <person name="Dolezal P."/>
            <person name="Malik S.B."/>
            <person name="Logsdon J.M. Jr."/>
            <person name="Henze K."/>
            <person name="Gupta A."/>
            <person name="Wang C.C."/>
            <person name="Dunne R.L."/>
            <person name="Upcroft J.A."/>
            <person name="Upcroft P."/>
            <person name="White O."/>
            <person name="Salzberg S.L."/>
            <person name="Tang P."/>
            <person name="Chiu C.-H."/>
            <person name="Lee Y.-S."/>
            <person name="Embley T.M."/>
            <person name="Coombs G.H."/>
            <person name="Mottram J.C."/>
            <person name="Tachezy J."/>
            <person name="Fraser-Liggett C.M."/>
            <person name="Johnson P.J."/>
        </authorList>
    </citation>
    <scope>NUCLEOTIDE SEQUENCE [LARGE SCALE GENOMIC DNA]</scope>
    <source>
        <strain evidence="11">G3</strain>
    </source>
</reference>
<dbReference type="CDD" id="cd00130">
    <property type="entry name" value="PAS"/>
    <property type="match status" value="1"/>
</dbReference>